<name>A0A150HC59_9MICO</name>
<dbReference type="Proteomes" id="UP000243589">
    <property type="component" value="Unassembled WGS sequence"/>
</dbReference>
<dbReference type="InterPro" id="IPR010035">
    <property type="entry name" value="Thi_S"/>
</dbReference>
<organism evidence="1 2">
    <name type="scientific">Brevibacterium ravenspurgense</name>
    <dbReference type="NCBI Taxonomy" id="479117"/>
    <lineage>
        <taxon>Bacteria</taxon>
        <taxon>Bacillati</taxon>
        <taxon>Actinomycetota</taxon>
        <taxon>Actinomycetes</taxon>
        <taxon>Micrococcales</taxon>
        <taxon>Brevibacteriaceae</taxon>
        <taxon>Brevibacterium</taxon>
    </lineage>
</organism>
<dbReference type="SUPFAM" id="SSF54285">
    <property type="entry name" value="MoaD/ThiS"/>
    <property type="match status" value="1"/>
</dbReference>
<protein>
    <submittedName>
        <fullName evidence="1">Sulfur carrier protein ThiS</fullName>
    </submittedName>
</protein>
<dbReference type="NCBIfam" id="TIGR01683">
    <property type="entry name" value="thiS"/>
    <property type="match status" value="1"/>
</dbReference>
<dbReference type="CDD" id="cd00565">
    <property type="entry name" value="Ubl_ThiS"/>
    <property type="match status" value="1"/>
</dbReference>
<proteinExistence type="predicted"/>
<dbReference type="PATRIC" id="fig|479117.4.peg.157"/>
<accession>A0A150HC59</accession>
<evidence type="ECO:0000313" key="2">
    <source>
        <dbReference type="Proteomes" id="UP000243589"/>
    </source>
</evidence>
<reference evidence="1 2" key="1">
    <citation type="submission" date="2016-01" db="EMBL/GenBank/DDBJ databases">
        <title>Use of Whole Genome Sequencing to ascertain that Brevibacterium massiliense (Roux, Raoult 2009) is a later heterotypic synonym of Brevibacterium ravenspurgense (Mages 2008).</title>
        <authorList>
            <person name="Bernier A.-M."/>
            <person name="Burdz T."/>
            <person name="Huynh C."/>
            <person name="Pachecho A.L."/>
            <person name="Wiebe D."/>
            <person name="Bonner C."/>
            <person name="Bernard K."/>
        </authorList>
    </citation>
    <scope>NUCLEOTIDE SEQUENCE [LARGE SCALE GENOMIC DNA]</scope>
    <source>
        <strain evidence="1 2">CCUG56047</strain>
    </source>
</reference>
<dbReference type="EMBL" id="LQQC01000002">
    <property type="protein sequence ID" value="KXZ59689.1"/>
    <property type="molecule type" value="Genomic_DNA"/>
</dbReference>
<dbReference type="Gene3D" id="3.10.20.30">
    <property type="match status" value="1"/>
</dbReference>
<sequence>MSIKVNGTEQELDGKLTVLDVVARTTDKEFNPDGTPADGSRPGIAAALNGAVIPRGRWAETDVEDGAVIDIVTAVQGG</sequence>
<dbReference type="InterPro" id="IPR003749">
    <property type="entry name" value="ThiS/MoaD-like"/>
</dbReference>
<dbReference type="InterPro" id="IPR016155">
    <property type="entry name" value="Mopterin_synth/thiamin_S_b"/>
</dbReference>
<dbReference type="RefSeq" id="WP_062019476.1">
    <property type="nucleotide sequence ID" value="NZ_LQQC01000002.1"/>
</dbReference>
<gene>
    <name evidence="1" type="ORF">Bravens_00161</name>
</gene>
<keyword evidence="2" id="KW-1185">Reference proteome</keyword>
<dbReference type="Pfam" id="PF02597">
    <property type="entry name" value="ThiS"/>
    <property type="match status" value="1"/>
</dbReference>
<dbReference type="PANTHER" id="PTHR34472">
    <property type="entry name" value="SULFUR CARRIER PROTEIN THIS"/>
    <property type="match status" value="1"/>
</dbReference>
<dbReference type="InterPro" id="IPR012675">
    <property type="entry name" value="Beta-grasp_dom_sf"/>
</dbReference>
<comment type="caution">
    <text evidence="1">The sequence shown here is derived from an EMBL/GenBank/DDBJ whole genome shotgun (WGS) entry which is preliminary data.</text>
</comment>
<evidence type="ECO:0000313" key="1">
    <source>
        <dbReference type="EMBL" id="KXZ59689.1"/>
    </source>
</evidence>
<dbReference type="PANTHER" id="PTHR34472:SF1">
    <property type="entry name" value="SULFUR CARRIER PROTEIN THIS"/>
    <property type="match status" value="1"/>
</dbReference>
<dbReference type="AlphaFoldDB" id="A0A150HC59"/>